<evidence type="ECO:0000256" key="2">
    <source>
        <dbReference type="ARBA" id="ARBA00022695"/>
    </source>
</evidence>
<keyword evidence="2 9" id="KW-0548">Nucleotidyltransferase</keyword>
<dbReference type="GO" id="GO:0005524">
    <property type="term" value="F:ATP binding"/>
    <property type="evidence" value="ECO:0007669"/>
    <property type="project" value="UniProtKB-KW"/>
</dbReference>
<dbReference type="InterPro" id="IPR013546">
    <property type="entry name" value="PII_UdlTrfase/GS_AdlTrfase"/>
</dbReference>
<protein>
    <submittedName>
        <fullName evidence="9">Glutamine-synthetase adenylyltransferase</fullName>
    </submittedName>
</protein>
<feature type="domain" description="Glutamate-ammonia ligase adenylyltransferase repeated" evidence="7">
    <location>
        <begin position="49"/>
        <end position="292"/>
    </location>
</feature>
<dbReference type="PANTHER" id="PTHR30621">
    <property type="entry name" value="GLUTAMINE SYNTHETASE ADENYLYLTRANSFERASE"/>
    <property type="match status" value="1"/>
</dbReference>
<evidence type="ECO:0000259" key="8">
    <source>
        <dbReference type="Pfam" id="PF08335"/>
    </source>
</evidence>
<feature type="non-terminal residue" evidence="9">
    <location>
        <position position="900"/>
    </location>
</feature>
<dbReference type="SUPFAM" id="SSF81301">
    <property type="entry name" value="Nucleotidyltransferase"/>
    <property type="match status" value="2"/>
</dbReference>
<dbReference type="InterPro" id="IPR043519">
    <property type="entry name" value="NT_sf"/>
</dbReference>
<evidence type="ECO:0000256" key="5">
    <source>
        <dbReference type="ARBA" id="ARBA00022842"/>
    </source>
</evidence>
<evidence type="ECO:0000259" key="7">
    <source>
        <dbReference type="Pfam" id="PF03710"/>
    </source>
</evidence>
<evidence type="ECO:0000256" key="3">
    <source>
        <dbReference type="ARBA" id="ARBA00022741"/>
    </source>
</evidence>
<reference evidence="9" key="1">
    <citation type="journal article" date="2020" name="mSystems">
        <title>Genome- and Community-Level Interaction Insights into Carbon Utilization and Element Cycling Functions of Hydrothermarchaeota in Hydrothermal Sediment.</title>
        <authorList>
            <person name="Zhou Z."/>
            <person name="Liu Y."/>
            <person name="Xu W."/>
            <person name="Pan J."/>
            <person name="Luo Z.H."/>
            <person name="Li M."/>
        </authorList>
    </citation>
    <scope>NUCLEOTIDE SEQUENCE [LARGE SCALE GENOMIC DNA]</scope>
    <source>
        <strain evidence="9">HyVt-501</strain>
    </source>
</reference>
<dbReference type="Gene3D" id="3.30.460.10">
    <property type="entry name" value="Beta Polymerase, domain 2"/>
    <property type="match status" value="2"/>
</dbReference>
<dbReference type="Pfam" id="PF08335">
    <property type="entry name" value="GlnD_UR_UTase"/>
    <property type="match status" value="1"/>
</dbReference>
<gene>
    <name evidence="9" type="ORF">ENJ61_05990</name>
</gene>
<dbReference type="AlphaFoldDB" id="A0A7C5L9S4"/>
<feature type="domain" description="PII-uridylyltransferase/Glutamine-synthetase adenylyltransferase" evidence="8">
    <location>
        <begin position="314"/>
        <end position="449"/>
    </location>
</feature>
<dbReference type="Gene3D" id="1.20.120.330">
    <property type="entry name" value="Nucleotidyltransferases domain 2"/>
    <property type="match status" value="2"/>
</dbReference>
<dbReference type="Pfam" id="PF03710">
    <property type="entry name" value="GlnE"/>
    <property type="match status" value="2"/>
</dbReference>
<evidence type="ECO:0000256" key="4">
    <source>
        <dbReference type="ARBA" id="ARBA00022840"/>
    </source>
</evidence>
<keyword evidence="6" id="KW-0511">Multifunctional enzyme</keyword>
<dbReference type="InterPro" id="IPR005190">
    <property type="entry name" value="GlnE_rpt_dom"/>
</dbReference>
<dbReference type="GO" id="GO:0000820">
    <property type="term" value="P:regulation of glutamine family amino acid metabolic process"/>
    <property type="evidence" value="ECO:0007669"/>
    <property type="project" value="TreeGrafter"/>
</dbReference>
<keyword evidence="4" id="KW-0067">ATP-binding</keyword>
<keyword evidence="3" id="KW-0547">Nucleotide-binding</keyword>
<accession>A0A7C5L9S4</accession>
<comment type="caution">
    <text evidence="9">The sequence shown here is derived from an EMBL/GenBank/DDBJ whole genome shotgun (WGS) entry which is preliminary data.</text>
</comment>
<keyword evidence="5" id="KW-0460">Magnesium</keyword>
<sequence>MDLPSEWWSSARRKLYNPEEARTRFEQLLSRHPEPPRLLSYLNERRFTLLLEILEQSECLRKFLLRHPTAFEETMPGLWYRSKEKEDYLSELKDLLSEVDPEEKFSEKLAYYRHRELLRVFAKELLRCTRTEDILREYSYLADALLEVAYERAFRETVERFGEPEAEGGERPTGAVIALGKHGSEELNYYSDIDLIFIHSHDRGHAGKLSLNEFFAEVFRKTLRLMTLQTPEGKPFAVDLDLRPFGKTGPVSMSLRSAELYYESYGRIWERFALLRARHVAGDPSLGRRFMREVVAPFVYASADYRLVEEIKMMKQRVSAEARRKLVKGFDVKRGEGGIREIEFTVQSLIILLGSRSPFLRERNTFRGIWKLNQKGVFSDEEASFLERAYAFLRELEHRIQLKNCIQTHTLTDQDVPFIARALGYESVGDFLRELELYRSGVREIFDGLIPEKRREELEAVQVALITNDRAYGSFILREKGFRDPERSFALLSSYLYGKEGFKLSDREKEKLVRLTPRLIELSSRSSDPDETLKNFDKFFSNPTGRKVILSDPREDFLEGLFRVFSLSSTLSSLIGKNPDLVEDVLTLYREYPDREKLEEEFAKYEETLSLSEENLFRRFKKVWEIRIGLVYLMGERSYENLIQLFRAMSLLADFLLEKLWRKTGLSEEEAVLYSLGKLGSRELTFGSDLDLVFCGGTNGGRERILRKVQRFVRFLTAHTSEGYLYDVDFRLRPMGSKGELVPTFSFYREYFQKEARTWERLAWTRARFIAGDQRLREKMEEEIENLLFGKPWGEKERREVYEMRLKLQEQAKRGRGVVDLKFREGGIVDGEFLVQYLLIKDRIRERSMIEGFRRLVTRYPLLRSAYSAFMFLRLGETHLRLVKERGSSVIQPGDLPKLA</sequence>
<evidence type="ECO:0000313" key="9">
    <source>
        <dbReference type="EMBL" id="HHJ64443.1"/>
    </source>
</evidence>
<feature type="domain" description="Glutamate-ammonia ligase adenylyltransferase repeated" evidence="7">
    <location>
        <begin position="559"/>
        <end position="782"/>
    </location>
</feature>
<name>A0A7C5L9S4_AQUAO</name>
<dbReference type="SUPFAM" id="SSF81593">
    <property type="entry name" value="Nucleotidyltransferase substrate binding subunit/domain"/>
    <property type="match status" value="2"/>
</dbReference>
<dbReference type="EMBL" id="DRNB01000213">
    <property type="protein sequence ID" value="HHJ64443.1"/>
    <property type="molecule type" value="Genomic_DNA"/>
</dbReference>
<evidence type="ECO:0000256" key="6">
    <source>
        <dbReference type="ARBA" id="ARBA00023268"/>
    </source>
</evidence>
<dbReference type="PANTHER" id="PTHR30621:SF0">
    <property type="entry name" value="BIFUNCTIONAL GLUTAMINE SYNTHETASE ADENYLYLTRANSFERASE_ADENYLYL-REMOVING ENZYME"/>
    <property type="match status" value="1"/>
</dbReference>
<dbReference type="Proteomes" id="UP000885792">
    <property type="component" value="Unassembled WGS sequence"/>
</dbReference>
<dbReference type="CDD" id="cd05401">
    <property type="entry name" value="NT_GlnE_GlnD_like"/>
    <property type="match status" value="2"/>
</dbReference>
<proteinExistence type="predicted"/>
<dbReference type="InterPro" id="IPR023057">
    <property type="entry name" value="GlnE"/>
</dbReference>
<dbReference type="GO" id="GO:0005829">
    <property type="term" value="C:cytosol"/>
    <property type="evidence" value="ECO:0007669"/>
    <property type="project" value="TreeGrafter"/>
</dbReference>
<dbReference type="GO" id="GO:0008882">
    <property type="term" value="F:[glutamate-ammonia-ligase] adenylyltransferase activity"/>
    <property type="evidence" value="ECO:0007669"/>
    <property type="project" value="InterPro"/>
</dbReference>
<organism evidence="9">
    <name type="scientific">Aquifex aeolicus</name>
    <dbReference type="NCBI Taxonomy" id="63363"/>
    <lineage>
        <taxon>Bacteria</taxon>
        <taxon>Pseudomonadati</taxon>
        <taxon>Aquificota</taxon>
        <taxon>Aquificia</taxon>
        <taxon>Aquificales</taxon>
        <taxon>Aquificaceae</taxon>
        <taxon>Aquifex</taxon>
    </lineage>
</organism>
<keyword evidence="1" id="KW-0808">Transferase</keyword>
<evidence type="ECO:0000256" key="1">
    <source>
        <dbReference type="ARBA" id="ARBA00022679"/>
    </source>
</evidence>